<dbReference type="InterPro" id="IPR013113">
    <property type="entry name" value="SIP_FAD-bd"/>
</dbReference>
<evidence type="ECO:0000256" key="1">
    <source>
        <dbReference type="ARBA" id="ARBA00035644"/>
    </source>
</evidence>
<dbReference type="Gene3D" id="3.30.310.50">
    <property type="entry name" value="Alpha-D-phosphohexomutase, C-terminal domain"/>
    <property type="match status" value="1"/>
</dbReference>
<dbReference type="Proteomes" id="UP000640485">
    <property type="component" value="Unassembled WGS sequence"/>
</dbReference>
<accession>A0A934SAC5</accession>
<dbReference type="InterPro" id="IPR014543">
    <property type="entry name" value="UCP028291"/>
</dbReference>
<dbReference type="InterPro" id="IPR017938">
    <property type="entry name" value="Riboflavin_synthase-like_b-brl"/>
</dbReference>
<dbReference type="Gene3D" id="2.40.30.10">
    <property type="entry name" value="Translation factors"/>
    <property type="match status" value="1"/>
</dbReference>
<evidence type="ECO:0000313" key="4">
    <source>
        <dbReference type="Proteomes" id="UP000640485"/>
    </source>
</evidence>
<dbReference type="Pfam" id="PF04954">
    <property type="entry name" value="SIP"/>
    <property type="match status" value="1"/>
</dbReference>
<feature type="domain" description="FAD-binding FR-type" evidence="2">
    <location>
        <begin position="94"/>
        <end position="219"/>
    </location>
</feature>
<dbReference type="EMBL" id="JAEPRQ010000001">
    <property type="protein sequence ID" value="MBK4215121.1"/>
    <property type="molecule type" value="Genomic_DNA"/>
</dbReference>
<dbReference type="PANTHER" id="PTHR30157">
    <property type="entry name" value="FERRIC REDUCTASE, NADPH-DEPENDENT"/>
    <property type="match status" value="1"/>
</dbReference>
<organism evidence="3 4">
    <name type="scientific">Paracoccus caeni</name>
    <dbReference type="NCBI Taxonomy" id="657651"/>
    <lineage>
        <taxon>Bacteria</taxon>
        <taxon>Pseudomonadati</taxon>
        <taxon>Pseudomonadota</taxon>
        <taxon>Alphaproteobacteria</taxon>
        <taxon>Rhodobacterales</taxon>
        <taxon>Paracoccaceae</taxon>
        <taxon>Paracoccus</taxon>
    </lineage>
</organism>
<dbReference type="InterPro" id="IPR039374">
    <property type="entry name" value="SIP_fam"/>
</dbReference>
<dbReference type="Pfam" id="PF09981">
    <property type="entry name" value="DUF2218"/>
    <property type="match status" value="1"/>
</dbReference>
<dbReference type="InterPro" id="IPR039261">
    <property type="entry name" value="FNR_nucleotide-bd"/>
</dbReference>
<proteinExistence type="inferred from homology"/>
<evidence type="ECO:0000313" key="3">
    <source>
        <dbReference type="EMBL" id="MBK4215121.1"/>
    </source>
</evidence>
<dbReference type="Gene3D" id="3.40.50.80">
    <property type="entry name" value="Nucleotide-binding domain of ferredoxin-NADP reductase (FNR) module"/>
    <property type="match status" value="1"/>
</dbReference>
<comment type="similarity">
    <text evidence="1">Belongs to the SIP oxidoreductase family.</text>
</comment>
<dbReference type="PANTHER" id="PTHR30157:SF0">
    <property type="entry name" value="NADPH-DEPENDENT FERRIC-CHELATE REDUCTASE"/>
    <property type="match status" value="1"/>
</dbReference>
<dbReference type="GO" id="GO:0016491">
    <property type="term" value="F:oxidoreductase activity"/>
    <property type="evidence" value="ECO:0007669"/>
    <property type="project" value="InterPro"/>
</dbReference>
<dbReference type="SUPFAM" id="SSF63380">
    <property type="entry name" value="Riboflavin synthase domain-like"/>
    <property type="match status" value="1"/>
</dbReference>
<protein>
    <submittedName>
        <fullName evidence="3">Siderophore-interacting protein</fullName>
    </submittedName>
</protein>
<comment type="caution">
    <text evidence="3">The sequence shown here is derived from an EMBL/GenBank/DDBJ whole genome shotgun (WGS) entry which is preliminary data.</text>
</comment>
<name>A0A934SAC5_9RHOB</name>
<dbReference type="InterPro" id="IPR017927">
    <property type="entry name" value="FAD-bd_FR_type"/>
</dbReference>
<dbReference type="PROSITE" id="PS51384">
    <property type="entry name" value="FAD_FR"/>
    <property type="match status" value="1"/>
</dbReference>
<dbReference type="InterPro" id="IPR007037">
    <property type="entry name" value="SIP_rossman_dom"/>
</dbReference>
<reference evidence="3" key="1">
    <citation type="submission" date="2021-01" db="EMBL/GenBank/DDBJ databases">
        <title>Paracoccus amoyensis sp. nov., isolated from the surface seawater along the coast of Xiamen Island, China.</title>
        <authorList>
            <person name="Lyu L."/>
        </authorList>
    </citation>
    <scope>NUCLEOTIDE SEQUENCE</scope>
    <source>
        <strain evidence="3">MJ17</strain>
    </source>
</reference>
<dbReference type="CDD" id="cd06193">
    <property type="entry name" value="siderophore_interacting"/>
    <property type="match status" value="1"/>
</dbReference>
<keyword evidence="4" id="KW-1185">Reference proteome</keyword>
<dbReference type="Pfam" id="PF08021">
    <property type="entry name" value="FAD_binding_9"/>
    <property type="match status" value="1"/>
</dbReference>
<evidence type="ECO:0000259" key="2">
    <source>
        <dbReference type="PROSITE" id="PS51384"/>
    </source>
</evidence>
<dbReference type="AlphaFoldDB" id="A0A934SAC5"/>
<gene>
    <name evidence="3" type="ORF">JJJ17_04200</name>
</gene>
<sequence>MSEDAGLAVEAMCEHLAGHGARLEITSGSFRLGFPFGRALIDLDGARIRMQAIAPDVARLFQLRSILAGHLAEFAPDAEALRWTGDATDLTVPPNWRELRVEALHDLTPRMRRIRFRADDLIPFAGLQNIHVRLAFPPSQKSLIAPGVSSSGRESWPDHIDRPKLRRYTIREIDPVAGWLDVDFVLHEEATGPGSAFAAEAGIGDVIGMIGPGGGSIPLDQDWYLIAGDETALPAIARMLALLPPDATGHVVIETCDEAERQTVDAPAGMQVSHILRAEGLTHTVAKIAVPQTARQPFVWIGCEYAAFRALRRHVRDNLRIEKGGHNIVAYWREGVAED</sequence>